<sequence>MNLSRNNSARYQEKNTPCNQTTISILHCTKYITKHGENEQIISVSDLTA</sequence>
<gene>
    <name evidence="1" type="primary">ORF49230</name>
</gene>
<reference evidence="1" key="1">
    <citation type="submission" date="2014-12" db="EMBL/GenBank/DDBJ databases">
        <title>Insight into the proteome of Arion vulgaris.</title>
        <authorList>
            <person name="Aradska J."/>
            <person name="Bulat T."/>
            <person name="Smidak R."/>
            <person name="Sarate P."/>
            <person name="Gangsoo J."/>
            <person name="Sialana F."/>
            <person name="Bilban M."/>
            <person name="Lubec G."/>
        </authorList>
    </citation>
    <scope>NUCLEOTIDE SEQUENCE</scope>
    <source>
        <tissue evidence="1">Skin</tissue>
    </source>
</reference>
<protein>
    <submittedName>
        <fullName evidence="1">Uncharacterized protein</fullName>
    </submittedName>
</protein>
<accession>A0A0B6Z709</accession>
<organism evidence="1">
    <name type="scientific">Arion vulgaris</name>
    <dbReference type="NCBI Taxonomy" id="1028688"/>
    <lineage>
        <taxon>Eukaryota</taxon>
        <taxon>Metazoa</taxon>
        <taxon>Spiralia</taxon>
        <taxon>Lophotrochozoa</taxon>
        <taxon>Mollusca</taxon>
        <taxon>Gastropoda</taxon>
        <taxon>Heterobranchia</taxon>
        <taxon>Euthyneura</taxon>
        <taxon>Panpulmonata</taxon>
        <taxon>Eupulmonata</taxon>
        <taxon>Stylommatophora</taxon>
        <taxon>Helicina</taxon>
        <taxon>Arionoidea</taxon>
        <taxon>Arionidae</taxon>
        <taxon>Arion</taxon>
    </lineage>
</organism>
<proteinExistence type="predicted"/>
<dbReference type="EMBL" id="HACG01016856">
    <property type="protein sequence ID" value="CEK63721.1"/>
    <property type="molecule type" value="Transcribed_RNA"/>
</dbReference>
<evidence type="ECO:0000313" key="1">
    <source>
        <dbReference type="EMBL" id="CEK63721.1"/>
    </source>
</evidence>
<dbReference type="AlphaFoldDB" id="A0A0B6Z709"/>
<name>A0A0B6Z709_9EUPU</name>